<dbReference type="OMA" id="YQRLFHV"/>
<dbReference type="PANTHER" id="PTHR30295">
    <property type="entry name" value="BACTERIOFERRITIN"/>
    <property type="match status" value="1"/>
</dbReference>
<dbReference type="GO" id="GO:0004322">
    <property type="term" value="F:ferroxidase activity"/>
    <property type="evidence" value="ECO:0007669"/>
    <property type="project" value="TreeGrafter"/>
</dbReference>
<dbReference type="PIRSF" id="PIRSF002560">
    <property type="entry name" value="Bacterioferritin"/>
    <property type="match status" value="1"/>
</dbReference>
<organism evidence="6 7">
    <name type="scientific">Candidatus Methanomassiliicoccus intestinalis</name>
    <dbReference type="NCBI Taxonomy" id="1406512"/>
    <lineage>
        <taxon>Archaea</taxon>
        <taxon>Methanobacteriati</taxon>
        <taxon>Thermoplasmatota</taxon>
        <taxon>Thermoplasmata</taxon>
        <taxon>Methanomassiliicoccales</taxon>
        <taxon>Methanomassiliicoccaceae</taxon>
        <taxon>Methanomassiliicoccus</taxon>
    </lineage>
</organism>
<dbReference type="Gene3D" id="1.20.1260.10">
    <property type="match status" value="1"/>
</dbReference>
<dbReference type="InterPro" id="IPR009078">
    <property type="entry name" value="Ferritin-like_SF"/>
</dbReference>
<dbReference type="PROSITE" id="PS50905">
    <property type="entry name" value="FERRITIN_LIKE"/>
    <property type="match status" value="1"/>
</dbReference>
<dbReference type="Pfam" id="PF00210">
    <property type="entry name" value="Ferritin"/>
    <property type="match status" value="1"/>
</dbReference>
<proteinExistence type="predicted"/>
<evidence type="ECO:0000313" key="7">
    <source>
        <dbReference type="Proteomes" id="UP000752814"/>
    </source>
</evidence>
<dbReference type="AlphaFoldDB" id="A0A8J8PF84"/>
<gene>
    <name evidence="6" type="ORF">A3207_01455</name>
</gene>
<dbReference type="InterPro" id="IPR002024">
    <property type="entry name" value="Bacterioferritin"/>
</dbReference>
<accession>A0A8J8PF84</accession>
<dbReference type="EMBL" id="LVVT01000001">
    <property type="protein sequence ID" value="TQS84726.1"/>
    <property type="molecule type" value="Genomic_DNA"/>
</dbReference>
<evidence type="ECO:0000256" key="1">
    <source>
        <dbReference type="ARBA" id="ARBA00022434"/>
    </source>
</evidence>
<dbReference type="InterPro" id="IPR008331">
    <property type="entry name" value="Ferritin_DPS_dom"/>
</dbReference>
<evidence type="ECO:0000313" key="6">
    <source>
        <dbReference type="EMBL" id="TQS84726.1"/>
    </source>
</evidence>
<dbReference type="GO" id="GO:0008199">
    <property type="term" value="F:ferric iron binding"/>
    <property type="evidence" value="ECO:0007669"/>
    <property type="project" value="InterPro"/>
</dbReference>
<evidence type="ECO:0000259" key="5">
    <source>
        <dbReference type="PROSITE" id="PS50905"/>
    </source>
</evidence>
<dbReference type="GO" id="GO:0005829">
    <property type="term" value="C:cytosol"/>
    <property type="evidence" value="ECO:0007669"/>
    <property type="project" value="TreeGrafter"/>
</dbReference>
<keyword evidence="2" id="KW-0349">Heme</keyword>
<keyword evidence="3" id="KW-0479">Metal-binding</keyword>
<dbReference type="Proteomes" id="UP000752814">
    <property type="component" value="Unassembled WGS sequence"/>
</dbReference>
<dbReference type="GO" id="GO:0006879">
    <property type="term" value="P:intracellular iron ion homeostasis"/>
    <property type="evidence" value="ECO:0007669"/>
    <property type="project" value="UniProtKB-KW"/>
</dbReference>
<dbReference type="GO" id="GO:0020037">
    <property type="term" value="F:heme binding"/>
    <property type="evidence" value="ECO:0007669"/>
    <property type="project" value="TreeGrafter"/>
</dbReference>
<dbReference type="InterPro" id="IPR012347">
    <property type="entry name" value="Ferritin-like"/>
</dbReference>
<dbReference type="GO" id="GO:0006826">
    <property type="term" value="P:iron ion transport"/>
    <property type="evidence" value="ECO:0007669"/>
    <property type="project" value="InterPro"/>
</dbReference>
<dbReference type="InterPro" id="IPR009040">
    <property type="entry name" value="Ferritin-like_diiron"/>
</dbReference>
<name>A0A8J8PF84_9ARCH</name>
<dbReference type="RefSeq" id="WP_020448721.1">
    <property type="nucleotide sequence ID" value="NZ_CAYAXV010000006.1"/>
</dbReference>
<protein>
    <submittedName>
        <fullName evidence="6">Ferritin</fullName>
    </submittedName>
</protein>
<dbReference type="GeneID" id="41323251"/>
<keyword evidence="4" id="KW-0408">Iron</keyword>
<evidence type="ECO:0000256" key="2">
    <source>
        <dbReference type="ARBA" id="ARBA00022617"/>
    </source>
</evidence>
<reference evidence="6" key="1">
    <citation type="submission" date="2016-03" db="EMBL/GenBank/DDBJ databases">
        <authorList>
            <person name="Borrel G."/>
            <person name="Mccann A."/>
            <person name="O'Toole P.W."/>
        </authorList>
    </citation>
    <scope>NUCLEOTIDE SEQUENCE</scope>
    <source>
        <strain evidence="6">183</strain>
    </source>
</reference>
<evidence type="ECO:0000256" key="3">
    <source>
        <dbReference type="ARBA" id="ARBA00022723"/>
    </source>
</evidence>
<dbReference type="SUPFAM" id="SSF47240">
    <property type="entry name" value="Ferritin-like"/>
    <property type="match status" value="1"/>
</dbReference>
<dbReference type="PANTHER" id="PTHR30295:SF0">
    <property type="entry name" value="BACTERIOFERRITIN"/>
    <property type="match status" value="1"/>
</dbReference>
<keyword evidence="1" id="KW-0409">Iron storage</keyword>
<evidence type="ECO:0000256" key="4">
    <source>
        <dbReference type="ARBA" id="ARBA00023004"/>
    </source>
</evidence>
<dbReference type="PRINTS" id="PR00601">
    <property type="entry name" value="BACFERRITIN"/>
</dbReference>
<feature type="domain" description="Ferritin-like diiron" evidence="5">
    <location>
        <begin position="11"/>
        <end position="150"/>
    </location>
</feature>
<comment type="caution">
    <text evidence="6">The sequence shown here is derived from an EMBL/GenBank/DDBJ whole genome shotgun (WGS) entry which is preliminary data.</text>
</comment>
<sequence length="150" mass="17515">MTQERNDIKEGAGSEKMKAMLNDAIAGELQVSIQYMWQHVVWKKPEGYTANDEIKRIAIVEMKHAEMIAERLNYLGGIPTTKPYEIVLGGEDIHEQLKQDQEAEERTIKLYNDIIELAVNEHDVTTRHLFERILEEEEEHHDFFTSFLDD</sequence>